<dbReference type="SFLD" id="SFLDG01136">
    <property type="entry name" value="C1.6:_Phosphoserine_Phosphatas"/>
    <property type="match status" value="1"/>
</dbReference>
<dbReference type="FunFam" id="3.40.50.1000:FF:000029">
    <property type="entry name" value="3-deoxy-D-manno-octulosonate 8-phosphate phosphatase KdsC"/>
    <property type="match status" value="1"/>
</dbReference>
<evidence type="ECO:0000256" key="6">
    <source>
        <dbReference type="ARBA" id="ARBA00022842"/>
    </source>
</evidence>
<protein>
    <submittedName>
        <fullName evidence="8">3-deoxy-D-manno-octulosonate 8-phosphate phosphatase (KDO 8-P phosphatase)</fullName>
    </submittedName>
</protein>
<proteinExistence type="inferred from homology"/>
<comment type="similarity">
    <text evidence="2">Belongs to the KdsC family.</text>
</comment>
<keyword evidence="9" id="KW-1185">Reference proteome</keyword>
<keyword evidence="6 7" id="KW-0460">Magnesium</keyword>
<dbReference type="Proteomes" id="UP000295188">
    <property type="component" value="Unassembled WGS sequence"/>
</dbReference>
<organism evidence="8 9">
    <name type="scientific">Pectinatus cerevisiiphilus</name>
    <dbReference type="NCBI Taxonomy" id="86956"/>
    <lineage>
        <taxon>Bacteria</taxon>
        <taxon>Bacillati</taxon>
        <taxon>Bacillota</taxon>
        <taxon>Negativicutes</taxon>
        <taxon>Selenomonadales</taxon>
        <taxon>Selenomonadaceae</taxon>
        <taxon>Pectinatus</taxon>
    </lineage>
</organism>
<dbReference type="GO" id="GO:0016788">
    <property type="term" value="F:hydrolase activity, acting on ester bonds"/>
    <property type="evidence" value="ECO:0007669"/>
    <property type="project" value="InterPro"/>
</dbReference>
<feature type="binding site" evidence="7">
    <location>
        <position position="20"/>
    </location>
    <ligand>
        <name>Mg(2+)</name>
        <dbReference type="ChEBI" id="CHEBI:18420"/>
    </ligand>
</feature>
<keyword evidence="4 7" id="KW-0479">Metal-binding</keyword>
<dbReference type="OrthoDB" id="9805604at2"/>
<dbReference type="InterPro" id="IPR050793">
    <property type="entry name" value="CMP-NeuNAc_synthase"/>
</dbReference>
<comment type="cofactor">
    <cofactor evidence="1 7">
        <name>Mg(2+)</name>
        <dbReference type="ChEBI" id="CHEBI:18420"/>
    </cofactor>
</comment>
<dbReference type="SFLD" id="SFLDG01138">
    <property type="entry name" value="C1.6.2:_Deoxy-d-mannose-octulo"/>
    <property type="match status" value="1"/>
</dbReference>
<dbReference type="InterPro" id="IPR010023">
    <property type="entry name" value="KdsC_fam"/>
</dbReference>
<evidence type="ECO:0000313" key="8">
    <source>
        <dbReference type="EMBL" id="TCS80479.1"/>
    </source>
</evidence>
<evidence type="ECO:0000256" key="4">
    <source>
        <dbReference type="ARBA" id="ARBA00022723"/>
    </source>
</evidence>
<evidence type="ECO:0000256" key="1">
    <source>
        <dbReference type="ARBA" id="ARBA00001946"/>
    </source>
</evidence>
<evidence type="ECO:0000256" key="5">
    <source>
        <dbReference type="ARBA" id="ARBA00022801"/>
    </source>
</evidence>
<dbReference type="SFLD" id="SFLDS00003">
    <property type="entry name" value="Haloacid_Dehalogenase"/>
    <property type="match status" value="1"/>
</dbReference>
<dbReference type="Gene3D" id="3.40.50.1000">
    <property type="entry name" value="HAD superfamily/HAD-like"/>
    <property type="match status" value="1"/>
</dbReference>
<dbReference type="Pfam" id="PF08282">
    <property type="entry name" value="Hydrolase_3"/>
    <property type="match status" value="1"/>
</dbReference>
<dbReference type="InterPro" id="IPR006549">
    <property type="entry name" value="HAD-SF_hydro_IIIA"/>
</dbReference>
<dbReference type="GO" id="GO:0008781">
    <property type="term" value="F:N-acylneuraminate cytidylyltransferase activity"/>
    <property type="evidence" value="ECO:0007669"/>
    <property type="project" value="TreeGrafter"/>
</dbReference>
<dbReference type="SUPFAM" id="SSF56784">
    <property type="entry name" value="HAD-like"/>
    <property type="match status" value="1"/>
</dbReference>
<dbReference type="PANTHER" id="PTHR21485">
    <property type="entry name" value="HAD SUPERFAMILY MEMBERS CMAS AND KDSC"/>
    <property type="match status" value="1"/>
</dbReference>
<comment type="caution">
    <text evidence="8">The sequence shown here is derived from an EMBL/GenBank/DDBJ whole genome shotgun (WGS) entry which is preliminary data.</text>
</comment>
<dbReference type="NCBIfam" id="TIGR01670">
    <property type="entry name" value="KdsC-phosphatas"/>
    <property type="match status" value="1"/>
</dbReference>
<gene>
    <name evidence="8" type="ORF">EDC37_10481</name>
</gene>
<dbReference type="PIRSF" id="PIRSF006118">
    <property type="entry name" value="KDO8-P_Ptase"/>
    <property type="match status" value="1"/>
</dbReference>
<name>A0A4R3KC50_9FIRM</name>
<feature type="binding site" evidence="7">
    <location>
        <position position="113"/>
    </location>
    <ligand>
        <name>Mg(2+)</name>
        <dbReference type="ChEBI" id="CHEBI:18420"/>
    </ligand>
</feature>
<dbReference type="GO" id="GO:0046872">
    <property type="term" value="F:metal ion binding"/>
    <property type="evidence" value="ECO:0007669"/>
    <property type="project" value="UniProtKB-KW"/>
</dbReference>
<dbReference type="EMBL" id="SMAA01000004">
    <property type="protein sequence ID" value="TCS80479.1"/>
    <property type="molecule type" value="Genomic_DNA"/>
</dbReference>
<dbReference type="InterPro" id="IPR036412">
    <property type="entry name" value="HAD-like_sf"/>
</dbReference>
<dbReference type="RefSeq" id="WP_132547977.1">
    <property type="nucleotide sequence ID" value="NZ_SMAA01000004.1"/>
</dbReference>
<evidence type="ECO:0000256" key="7">
    <source>
        <dbReference type="PIRSR" id="PIRSR006118-2"/>
    </source>
</evidence>
<keyword evidence="5" id="KW-0378">Hydrolase</keyword>
<dbReference type="AlphaFoldDB" id="A0A4R3KC50"/>
<dbReference type="InterPro" id="IPR023214">
    <property type="entry name" value="HAD_sf"/>
</dbReference>
<dbReference type="PANTHER" id="PTHR21485:SF3">
    <property type="entry name" value="N-ACYLNEURAMINATE CYTIDYLYLTRANSFERASE"/>
    <property type="match status" value="1"/>
</dbReference>
<reference evidence="8 9" key="1">
    <citation type="submission" date="2019-03" db="EMBL/GenBank/DDBJ databases">
        <title>Genomic Encyclopedia of Type Strains, Phase IV (KMG-IV): sequencing the most valuable type-strain genomes for metagenomic binning, comparative biology and taxonomic classification.</title>
        <authorList>
            <person name="Goeker M."/>
        </authorList>
    </citation>
    <scope>NUCLEOTIDE SEQUENCE [LARGE SCALE GENOMIC DNA]</scope>
    <source>
        <strain evidence="8 9">DSM 20467</strain>
    </source>
</reference>
<evidence type="ECO:0000256" key="2">
    <source>
        <dbReference type="ARBA" id="ARBA00005893"/>
    </source>
</evidence>
<accession>A0A4R3KC50</accession>
<dbReference type="CDD" id="cd01630">
    <property type="entry name" value="HAD_KDO-like"/>
    <property type="match status" value="1"/>
</dbReference>
<dbReference type="NCBIfam" id="TIGR01662">
    <property type="entry name" value="HAD-SF-IIIA"/>
    <property type="match status" value="1"/>
</dbReference>
<evidence type="ECO:0000256" key="3">
    <source>
        <dbReference type="ARBA" id="ARBA00011881"/>
    </source>
</evidence>
<feature type="binding site" evidence="7">
    <location>
        <position position="22"/>
    </location>
    <ligand>
        <name>substrate</name>
    </ligand>
</feature>
<comment type="subunit">
    <text evidence="3">Homotetramer.</text>
</comment>
<evidence type="ECO:0000313" key="9">
    <source>
        <dbReference type="Proteomes" id="UP000295188"/>
    </source>
</evidence>
<sequence>MLLKEEAVAHAAKVRMIIFDVDGVLSDGKLYYGSDGEIFKAFFVRDGLGISLARQSGIKLAIITGRASAIVEKRGKELKFDAVYQGNLYKLKAYGEIKEKFSLNDDQIAYIGDDIVDLPIMTKVGFPSAVADAVPEVKNTAYLVSDFAGGEGAVRQIVEFILKAQKKWQLIIKNYLNDGGSSAGMLDNRSQ</sequence>